<evidence type="ECO:0000259" key="9">
    <source>
        <dbReference type="PROSITE" id="PS50119"/>
    </source>
</evidence>
<dbReference type="InterPro" id="IPR001107">
    <property type="entry name" value="Band_7"/>
</dbReference>
<dbReference type="PROSITE" id="PS50119">
    <property type="entry name" value="ZF_BBOX"/>
    <property type="match status" value="1"/>
</dbReference>
<feature type="compositionally biased region" description="Polar residues" evidence="7">
    <location>
        <begin position="1861"/>
        <end position="1875"/>
    </location>
</feature>
<evidence type="ECO:0000256" key="3">
    <source>
        <dbReference type="ARBA" id="ARBA00022771"/>
    </source>
</evidence>
<keyword evidence="8" id="KW-0472">Membrane</keyword>
<dbReference type="EMBL" id="CAJNDS010002377">
    <property type="protein sequence ID" value="CAE7455122.1"/>
    <property type="molecule type" value="Genomic_DNA"/>
</dbReference>
<dbReference type="Gene3D" id="1.25.40.10">
    <property type="entry name" value="Tetratricopeptide repeat domain"/>
    <property type="match status" value="3"/>
</dbReference>
<keyword evidence="3 5" id="KW-0863">Zinc-finger</keyword>
<dbReference type="InterPro" id="IPR000315">
    <property type="entry name" value="Znf_B-box"/>
</dbReference>
<dbReference type="SMART" id="SM00291">
    <property type="entry name" value="ZnF_ZZ"/>
    <property type="match status" value="5"/>
</dbReference>
<keyword evidence="4" id="KW-0862">Zinc</keyword>
<dbReference type="PANTHER" id="PTHR46082">
    <property type="entry name" value="ATP/GTP-BINDING PROTEIN-RELATED"/>
    <property type="match status" value="1"/>
</dbReference>
<dbReference type="InterPro" id="IPR019734">
    <property type="entry name" value="TPR_rpt"/>
</dbReference>
<gene>
    <name evidence="10" type="primary">Klc2</name>
    <name evidence="10" type="ORF">SNAT2548_LOCUS25032</name>
</gene>
<dbReference type="SMART" id="SM00015">
    <property type="entry name" value="IQ"/>
    <property type="match status" value="6"/>
</dbReference>
<feature type="domain" description="B box-type" evidence="9">
    <location>
        <begin position="2265"/>
        <end position="2293"/>
    </location>
</feature>
<keyword evidence="8" id="KW-1133">Transmembrane helix</keyword>
<dbReference type="OrthoDB" id="1658288at2759"/>
<feature type="region of interest" description="Disordered" evidence="7">
    <location>
        <begin position="3329"/>
        <end position="3381"/>
    </location>
</feature>
<feature type="compositionally biased region" description="Basic and acidic residues" evidence="7">
    <location>
        <begin position="787"/>
        <end position="799"/>
    </location>
</feature>
<dbReference type="SMART" id="SM00028">
    <property type="entry name" value="TPR"/>
    <property type="match status" value="6"/>
</dbReference>
<dbReference type="InterPro" id="IPR053137">
    <property type="entry name" value="NLR-like"/>
</dbReference>
<keyword evidence="8" id="KW-0812">Transmembrane</keyword>
<dbReference type="Pfam" id="PF13374">
    <property type="entry name" value="TPR_10"/>
    <property type="match status" value="1"/>
</dbReference>
<dbReference type="InterPro" id="IPR011990">
    <property type="entry name" value="TPR-like_helical_dom_sf"/>
</dbReference>
<evidence type="ECO:0000256" key="8">
    <source>
        <dbReference type="SAM" id="Phobius"/>
    </source>
</evidence>
<evidence type="ECO:0000256" key="5">
    <source>
        <dbReference type="PROSITE-ProRule" id="PRU00024"/>
    </source>
</evidence>
<dbReference type="PROSITE" id="PS51125">
    <property type="entry name" value="NHL"/>
    <property type="match status" value="1"/>
</dbReference>
<feature type="repeat" description="NHL" evidence="6">
    <location>
        <begin position="2147"/>
        <end position="2185"/>
    </location>
</feature>
<dbReference type="PANTHER" id="PTHR46082:SF6">
    <property type="entry name" value="AAA+ ATPASE DOMAIN-CONTAINING PROTEIN-RELATED"/>
    <property type="match status" value="1"/>
</dbReference>
<dbReference type="InterPro" id="IPR001258">
    <property type="entry name" value="NHL_repeat"/>
</dbReference>
<dbReference type="Proteomes" id="UP000604046">
    <property type="component" value="Unassembled WGS sequence"/>
</dbReference>
<dbReference type="InterPro" id="IPR043145">
    <property type="entry name" value="Znf_ZZ_sf"/>
</dbReference>
<dbReference type="PROSITE" id="PS50096">
    <property type="entry name" value="IQ"/>
    <property type="match status" value="2"/>
</dbReference>
<dbReference type="SUPFAM" id="SSF57850">
    <property type="entry name" value="RING/U-box"/>
    <property type="match status" value="1"/>
</dbReference>
<sequence length="3381" mass="379467">MEAAPHTRNLIGHDHEEAPFVNLFSQEDPVSQGLSTRILVPVACILLVVLVLGLISLAGHTMGPVAFLRRDEQLLLQYPSDKIVINGPATAFFIPFLAKAQRRPALVLEDEWYVTVTDQISGAMTTQLGPKLYFPGAYDSVSEKTRKLVLQSHEYVKLLQKRTGDRRVVTGPRVLVPEPTEEVEKKGTGISLSREQFVRVRNKDGQERIEKGEKLFFPGPEDHVMETRAGFNLKKDEYVRLFNDNGGVRVEKGEQLVFPRPLESCPRGIEAAVHVDDETAVVVSSRTTGSDQWRLVTEKGPFIPGEDDDRIEARQIIKVDPHHVYIITTRDGTKKFISGGDAGVSFFLQPYEQINAMRWSSGTSPDDLQAGRVKNAARPEYLVDVESIDTRWQDAEFKFTVQTSDNVKLNLEGHIFWQVVDVPKMFANTKDPKGDVWKNTRHVLNQVVSKVNLAEFMEAFNNLVKNATAEDMEFYDMRGTRVHRVEVTGYTCSDPLTEKTLQEVNQETTNTINRLKKQESENQVERERMLAQIELEHQRTKLIEVRAENEHKNASIAGQSQGVQLAEQVRTFLATLNDTVPEVERRLALFKLFEDNRAMIENTHRVFVTPEQMKLRLQLPDSDKDGDGPQDAAATINKLKRQKHEIPVQKLADICVAAVTVKSNASHTPLAFALRRWLHGPGAVGTSNLIRKFCKAFVDQASECQLTVACQVGTDLSKSNLCRGPNSYLCSCFWVVQLDVAGRIGAARCSHLKVVEHRSFNQNTRFWLMSMVLTSVHLVCQVLVRPPRDPEPPPRERPARTRAGGPRKPPERGPFVAEPTVTVISPCSCSELLASWAPRPVPQASLSTDEVSAGAAAEALERGELSRWFLGPYLEGTPYAGEQYSPDQVGKLYTFRYDAADGPVHVWRHCLNLRPAVNERQEECIVLYHYTSELGFENVANTNYEDATVFASLVDSRAHFGKGVYVSQYEPSVWGLRVRILLNNYSNGSPLLRDTSSAEPTRVNLEWGDGNQWGHRAAYCIPIIISASRAYNIFKRHTPDFAKRYVEVDGRTRRVRLGQDYKGRQVHRSRDVWVIALDEHLQVENRKTKEVLEQRLKILRMEKGNTDDATLQCMNELGERFFAHGWISAAAQLHIECLVNRQAKFGKDHRDSLLSANSLAEILLQKGWLREATSILREVLATSRTRLPDDPLTLEALSKLATVLSERSLYDEALSLQHEALGMCRTIHGNLHLQTLAMLYNLGLLLHAKGYLDQAAAVATEALQNRQTKLGSDHPDVVLSTNSLASVLLDKGDLSAAKQLLSECVERCTEKFHEQHHLVAMTRCNLVRALLAQDNCLEAVPLAWQLEESLRGYRSGTIGEGAERIPEDLPQRLEAESLFAAALLTTFRCGRASEELDKILPLCRARLGDAHPTTLEALQNRAWAWQVEGVLESGAAPLVREVLQTCRAVFGNDHPKTLSAINHQARLLQDQGRFWESGSLCHESLEACRAILGNTHPTTLDARENMASLLQAQGHMEEAMVMFRELLETCRARLGDDHRNTLRSMNNLAQLFTVQGRLEEAEKLSREALDRRTGQEKTVGDIQLEDMEVNLRFYAGRDRLPQICKFKLAAVLVAQGNFAEALALIGDCYDAPRLELEDLVKQMREMMFQYPQPTEVLEKICQVLEGMKWQHYKLPKAKSGEGWCFWGHSLWPTSGPQNDGFQCMACRRRGGLLHRCLVRRCNFALCGSCCAAPASEPACSNGHKLQPIVSQDRHCKLCLAPGTTYMCLACRYDLCNSCYAKKEASIKEVGQQGAAVDDAATPASRPKCNKGHNLLEILKEFRQCDVCRKIGTAYQCPPCQFDMCTTCYSKRRESGDDACNQKPSKGATPTSSPKCNSGHELEPAVKEFAATCDICRKLGTAYRCPPCNFDMCTTCYSKRQASMEDAGQPEANTPHDDCVMRIQKPHFEFKSSSVVGIMFPRGLAFDSRGRLWVSHFFGELEVWDADYATKLREETLPSLAPAQMCFTPGGELLMTFAGGHERVQMVDPTDFAELDWFAKQVPGIVGVAVFGHQAYVTRPGFSGLLSAFGLAQFDEEELLDIGRKTRDGDQQPSGLAVLEGALMQAPLRSLGLDQLLVIADRKRNRVVLVDPRDSQVHGHIPDRETWKEGGSPGALQKPSDVAVDAEGNILVMDIGNERVAVFRQDGTYVTSILDGFLKDYGDNLNYMACNHETGHLAISMGHEHKIAIVALPSRCSTPCRTPDQPSAASAYIRCTGGHVLLPKVRKKGVCARCTKKRTAYHCHECDESLCATCYQRKLAKAESAPRCFWGNGFEEFDAGGEGCGSRHCDEYATFQCLCDDSSRRDFMCEKCYTKSKDEERQRKEALDKLLCNKGHLMRPISKLRSRRSFGACDRCGSAEASYRCLPCQLNVCGSCYFKPSAKTPAFSPNIRYRHQKHDEREQAAAEAALKTSQPQCSNGHLLVLSIDNLFKHQFENTCRKCLRRAEYSYECRSCAFALCDECFYRIQADMEKEHGQEAHEDYSAPPANAFQDLPRCPKGHSVTYLGASRETNWRCDACKRGIHAFDSQEECEFDLCGRCFLPPDPVEPLCYNGHRMLRWKFRWRYCKGEKCSKSPTVYRCRACDLDLCKTCAGKQCDRGAQKKGAEVPFRRTRRSDAAPTSEGGEGPGLTETSEDTPEPLPSPSMVQALLRPIYDAAAEVALARAAAQAREIQRSCHVHRARVVLMDMRKQVRAAGEVQRSCRVHLSRLQVRDVLLVAKEQERMRTRAIMRLQTLLQLGLVNNWGEDRREPPIMASFNLLVFQLPLNAATKAQRKQVRAAGEVQRSCRVHLSRLQVRDVLLVAKEQERMRTRAIMRLQTLLQLGLVNNWGEDRREPPIMASFNLLVFQLPLNAATKAQRKQVRAAGEVQRSCRVHLSRLQVRDVLLVAKEQERMRTRAIMRLQTLLKGMRARQELRHRRVLARAAAQAREIQRSCHVHRARVVLMDMRKQVRAAGEVQRSCRVHLSRLQVRDVLLVAKEQERMRTRAIMRLQTLLKGMRARQELRHRRVLNDEAEHEAALAAAKAAKQAEHEAALAAAQESGMECYWTAEPERKQKEFTWTHLLVATEDVLDSLETAVQYTSMARTLREKGLLARGIRMMERALAIVERQEMAHPALCLEAAKVRLYYAAYLSEGFRHREALQVIKDAQESLTQLLKWASQTPEDLAVQALGREARSLHAAAIVAQAMAVEYFEEDDLDAPEGPDEAQKETARVAAASLAPAPGCGKQLLYRQAIKAVIYAQTCKRNLKRLLAGSQDTFPPADGYTYMHSEFAPQPSAISSEATEAGGVTRAGREARGGPRSVCWQARGRERPEATSRKKKCEVKAVSKARPAKAMGKDTA</sequence>
<protein>
    <submittedName>
        <fullName evidence="10">Klc2 protein</fullName>
    </submittedName>
</protein>
<dbReference type="Gene3D" id="3.30.60.90">
    <property type="match status" value="1"/>
</dbReference>
<dbReference type="SUPFAM" id="SSF117892">
    <property type="entry name" value="Band 7/SPFH domain"/>
    <property type="match status" value="1"/>
</dbReference>
<dbReference type="Pfam" id="PF01145">
    <property type="entry name" value="Band_7"/>
    <property type="match status" value="1"/>
</dbReference>
<feature type="region of interest" description="Disordered" evidence="7">
    <location>
        <begin position="787"/>
        <end position="815"/>
    </location>
</feature>
<dbReference type="InterPro" id="IPR011042">
    <property type="entry name" value="6-blade_b-propeller_TolB-like"/>
</dbReference>
<feature type="transmembrane region" description="Helical" evidence="8">
    <location>
        <begin position="38"/>
        <end position="60"/>
    </location>
</feature>
<dbReference type="CDD" id="cd19757">
    <property type="entry name" value="Bbox1"/>
    <property type="match status" value="2"/>
</dbReference>
<dbReference type="InterPro" id="IPR000048">
    <property type="entry name" value="IQ_motif_EF-hand-BS"/>
</dbReference>
<evidence type="ECO:0000313" key="10">
    <source>
        <dbReference type="EMBL" id="CAE7455122.1"/>
    </source>
</evidence>
<evidence type="ECO:0000256" key="4">
    <source>
        <dbReference type="ARBA" id="ARBA00022833"/>
    </source>
</evidence>
<accession>A0A812RXG5</accession>
<dbReference type="GO" id="GO:0008270">
    <property type="term" value="F:zinc ion binding"/>
    <property type="evidence" value="ECO:0007669"/>
    <property type="project" value="UniProtKB-KW"/>
</dbReference>
<keyword evidence="2" id="KW-0677">Repeat</keyword>
<proteinExistence type="predicted"/>
<name>A0A812RXG5_9DINO</name>
<dbReference type="Gene3D" id="2.120.10.30">
    <property type="entry name" value="TolB, C-terminal domain"/>
    <property type="match status" value="1"/>
</dbReference>
<dbReference type="InterPro" id="IPR036013">
    <property type="entry name" value="Band_7/SPFH_dom_sf"/>
</dbReference>
<evidence type="ECO:0000256" key="1">
    <source>
        <dbReference type="ARBA" id="ARBA00022723"/>
    </source>
</evidence>
<dbReference type="InterPro" id="IPR000433">
    <property type="entry name" value="Znf_ZZ"/>
</dbReference>
<dbReference type="SUPFAM" id="SSF48452">
    <property type="entry name" value="TPR-like"/>
    <property type="match status" value="3"/>
</dbReference>
<keyword evidence="11" id="KW-1185">Reference proteome</keyword>
<feature type="compositionally biased region" description="Basic and acidic residues" evidence="7">
    <location>
        <begin position="3348"/>
        <end position="3357"/>
    </location>
</feature>
<evidence type="ECO:0000256" key="7">
    <source>
        <dbReference type="SAM" id="MobiDB-lite"/>
    </source>
</evidence>
<evidence type="ECO:0000313" key="11">
    <source>
        <dbReference type="Proteomes" id="UP000604046"/>
    </source>
</evidence>
<dbReference type="SUPFAM" id="SSF63829">
    <property type="entry name" value="Calcium-dependent phosphotriesterase"/>
    <property type="match status" value="1"/>
</dbReference>
<organism evidence="10 11">
    <name type="scientific">Symbiodinium natans</name>
    <dbReference type="NCBI Taxonomy" id="878477"/>
    <lineage>
        <taxon>Eukaryota</taxon>
        <taxon>Sar</taxon>
        <taxon>Alveolata</taxon>
        <taxon>Dinophyceae</taxon>
        <taxon>Suessiales</taxon>
        <taxon>Symbiodiniaceae</taxon>
        <taxon>Symbiodinium</taxon>
    </lineage>
</organism>
<comment type="caution">
    <text evidence="10">The sequence shown here is derived from an EMBL/GenBank/DDBJ whole genome shotgun (WGS) entry which is preliminary data.</text>
</comment>
<evidence type="ECO:0000256" key="2">
    <source>
        <dbReference type="ARBA" id="ARBA00022737"/>
    </source>
</evidence>
<feature type="region of interest" description="Disordered" evidence="7">
    <location>
        <begin position="2647"/>
        <end position="2684"/>
    </location>
</feature>
<keyword evidence="1" id="KW-0479">Metal-binding</keyword>
<reference evidence="10" key="1">
    <citation type="submission" date="2021-02" db="EMBL/GenBank/DDBJ databases">
        <authorList>
            <person name="Dougan E. K."/>
            <person name="Rhodes N."/>
            <person name="Thang M."/>
            <person name="Chan C."/>
        </authorList>
    </citation>
    <scope>NUCLEOTIDE SEQUENCE</scope>
</reference>
<feature type="region of interest" description="Disordered" evidence="7">
    <location>
        <begin position="1856"/>
        <end position="1876"/>
    </location>
</feature>
<evidence type="ECO:0000256" key="6">
    <source>
        <dbReference type="PROSITE-ProRule" id="PRU00504"/>
    </source>
</evidence>
<dbReference type="Gene3D" id="3.30.479.30">
    <property type="entry name" value="Band 7 domain"/>
    <property type="match status" value="1"/>
</dbReference>
<dbReference type="Pfam" id="PF13424">
    <property type="entry name" value="TPR_12"/>
    <property type="match status" value="2"/>
</dbReference>